<name>T0R646_SAPDV</name>
<gene>
    <name evidence="1" type="ORF">SDRG_00760</name>
</gene>
<dbReference type="GeneID" id="19941487"/>
<dbReference type="RefSeq" id="XP_008604474.1">
    <property type="nucleotide sequence ID" value="XM_008606252.1"/>
</dbReference>
<accession>T0R646</accession>
<dbReference type="InParanoid" id="T0R646"/>
<evidence type="ECO:0000313" key="2">
    <source>
        <dbReference type="Proteomes" id="UP000030762"/>
    </source>
</evidence>
<dbReference type="Proteomes" id="UP000030762">
    <property type="component" value="Unassembled WGS sequence"/>
</dbReference>
<organism evidence="1 2">
    <name type="scientific">Saprolegnia diclina (strain VS20)</name>
    <dbReference type="NCBI Taxonomy" id="1156394"/>
    <lineage>
        <taxon>Eukaryota</taxon>
        <taxon>Sar</taxon>
        <taxon>Stramenopiles</taxon>
        <taxon>Oomycota</taxon>
        <taxon>Saprolegniomycetes</taxon>
        <taxon>Saprolegniales</taxon>
        <taxon>Saprolegniaceae</taxon>
        <taxon>Saprolegnia</taxon>
    </lineage>
</organism>
<sequence>MSFAPITAGYRAALVYHSVGLNFFVGDTSLMPVPRHATIAALATIAATPLPVCERIARPLCYNMHELTFRSLSRTDADFVAILVATKCYDVALVCFTEGTLPYSKKKGFLNTVAACAPHRSCQIPNVVVEHVLGKSAHAFLHDVPQSPDECPAAAILFWPKMCRVSIVGAQLVLPLLKNAVARPKANKLGLDSADDLVGGTIGLVQSMLSLKNATLSLKDAAKMAEALVGCNNVAMADLFIGDVVVVTRWLEFDAAVVMIEKCLAKYGWLALEAAMLRLIQRWVKDDVSSTARLLANLAGATNNSKVAPLQQPFVCEFFKRSWHEVLVHQPTWPTSTIDEYIVLMDGYLHDIAPFHVNGHWLSQKLPPALVSVVDSFLYKHRHGVYTLLSLEMDTKWRLQCLPTFLVKAVALQPALVQTPYLEVIATLADAHTRGDYYATLGFTGVYSLLSCMDRIGRCDEALMDKVRTLCGTDAADAFAYLVTKTPVSAVTRERVAAYLDNKAQRFLDDAVNADAKDHCIVNIVAELVKALDTVAPEKVASFFTQWLPDEPTSLTFTRDQLFPVVEEMAAMYRDKHRDVVLHLATHCRDGFKRGMAEHRTSRDDEDFDYYDAKLNRRGDLQCLATLNALLARMTTTSRKRARRSDTSA</sequence>
<protein>
    <submittedName>
        <fullName evidence="1">Uncharacterized protein</fullName>
    </submittedName>
</protein>
<dbReference type="AlphaFoldDB" id="T0R646"/>
<keyword evidence="2" id="KW-1185">Reference proteome</keyword>
<dbReference type="VEuPathDB" id="FungiDB:SDRG_00760"/>
<evidence type="ECO:0000313" key="1">
    <source>
        <dbReference type="EMBL" id="EQC41905.1"/>
    </source>
</evidence>
<dbReference type="EMBL" id="JH767133">
    <property type="protein sequence ID" value="EQC41905.1"/>
    <property type="molecule type" value="Genomic_DNA"/>
</dbReference>
<proteinExistence type="predicted"/>
<reference evidence="1 2" key="1">
    <citation type="submission" date="2012-04" db="EMBL/GenBank/DDBJ databases">
        <title>The Genome Sequence of Saprolegnia declina VS20.</title>
        <authorList>
            <consortium name="The Broad Institute Genome Sequencing Platform"/>
            <person name="Russ C."/>
            <person name="Nusbaum C."/>
            <person name="Tyler B."/>
            <person name="van West P."/>
            <person name="Dieguez-Uribeondo J."/>
            <person name="de Bruijn I."/>
            <person name="Tripathy S."/>
            <person name="Jiang R."/>
            <person name="Young S.K."/>
            <person name="Zeng Q."/>
            <person name="Gargeya S."/>
            <person name="Fitzgerald M."/>
            <person name="Haas B."/>
            <person name="Abouelleil A."/>
            <person name="Alvarado L."/>
            <person name="Arachchi H.M."/>
            <person name="Berlin A."/>
            <person name="Chapman S.B."/>
            <person name="Goldberg J."/>
            <person name="Griggs A."/>
            <person name="Gujja S."/>
            <person name="Hansen M."/>
            <person name="Howarth C."/>
            <person name="Imamovic A."/>
            <person name="Larimer J."/>
            <person name="McCowen C."/>
            <person name="Montmayeur A."/>
            <person name="Murphy C."/>
            <person name="Neiman D."/>
            <person name="Pearson M."/>
            <person name="Priest M."/>
            <person name="Roberts A."/>
            <person name="Saif S."/>
            <person name="Shea T."/>
            <person name="Sisk P."/>
            <person name="Sykes S."/>
            <person name="Wortman J."/>
            <person name="Nusbaum C."/>
            <person name="Birren B."/>
        </authorList>
    </citation>
    <scope>NUCLEOTIDE SEQUENCE [LARGE SCALE GENOMIC DNA]</scope>
    <source>
        <strain evidence="1 2">VS20</strain>
    </source>
</reference>